<dbReference type="GO" id="GO:0016491">
    <property type="term" value="F:oxidoreductase activity"/>
    <property type="evidence" value="ECO:0007669"/>
    <property type="project" value="InterPro"/>
</dbReference>
<accession>A0A8H7TEW6</accession>
<evidence type="ECO:0000313" key="6">
    <source>
        <dbReference type="EMBL" id="KAG4417917.1"/>
    </source>
</evidence>
<feature type="signal peptide" evidence="3">
    <location>
        <begin position="1"/>
        <end position="19"/>
    </location>
</feature>
<dbReference type="OrthoDB" id="262547at2759"/>
<feature type="domain" description="Plastocyanin-like" evidence="4">
    <location>
        <begin position="367"/>
        <end position="491"/>
    </location>
</feature>
<gene>
    <name evidence="6" type="ORF">IFR04_008971</name>
</gene>
<dbReference type="Gene3D" id="2.60.40.420">
    <property type="entry name" value="Cupredoxins - blue copper proteins"/>
    <property type="match status" value="3"/>
</dbReference>
<dbReference type="GO" id="GO:0005507">
    <property type="term" value="F:copper ion binding"/>
    <property type="evidence" value="ECO:0007669"/>
    <property type="project" value="InterPro"/>
</dbReference>
<protein>
    <recommendedName>
        <fullName evidence="8">Bilirubin oxidase</fullName>
    </recommendedName>
</protein>
<evidence type="ECO:0000259" key="4">
    <source>
        <dbReference type="Pfam" id="PF07731"/>
    </source>
</evidence>
<sequence length="597" mass="67238">MGKLSLLALLAASLESVLAGWDSPEYKNFYSVPLPIAPIKQPKAILTNNHTGKPIQYYEIDIKPLQQQVYPGKQTRLVGYDGLSPGPTFMMEQGVEAIVRFINHGDRANSVHLHGSYSRAPFDGWAEDTTGVGQYKDYYYPNTQNARTLWYHDHAIDHTAENAYYGQAGFYILNDPEERALGLPEGKYDIPLALAAKRYNKDYSLWDPEKNGETTSVYGDVIHVNGQPWPFLNVEPRKYRFRWCNTGISRSYLLYLELSTAAGKKLPFTVIASDAGLLERPIVAKDLYMSMAERWEIVIDFAPYAGKKVTVRNDKGFSADSDFTATDRVMQFVVAKTMPSGPVVGNGVIPSRLRTVPYPPKKSGIDRSFTFERSNGQWNINGVTWAQVNNRIMAKPQRGAIEVWQLENKSGGWSHPIHIHLIDFQIMSRSGGKKRGVLPYEAVGLKDVVWLGPNEKVTVLARYAPWDGVYMFHCHNLIHEDHEMMAAFNVTALNDFNYTETTHFIDPMEAQYRAKPIQNGQFTSVSTWGTGEFSEASVKAKGDWFSNLDAYSIVDKIDLALEDYWHRTPVKVRDAAPEPEVASTLLTRGKRCASNLA</sequence>
<dbReference type="SUPFAM" id="SSF49503">
    <property type="entry name" value="Cupredoxins"/>
    <property type="match status" value="3"/>
</dbReference>
<reference evidence="6" key="1">
    <citation type="submission" date="2021-02" db="EMBL/GenBank/DDBJ databases">
        <title>Genome sequence Cadophora malorum strain M34.</title>
        <authorList>
            <person name="Stefanovic E."/>
            <person name="Vu D."/>
            <person name="Scully C."/>
            <person name="Dijksterhuis J."/>
            <person name="Roader J."/>
            <person name="Houbraken J."/>
        </authorList>
    </citation>
    <scope>NUCLEOTIDE SEQUENCE</scope>
    <source>
        <strain evidence="6">M34</strain>
    </source>
</reference>
<dbReference type="InterPro" id="IPR011707">
    <property type="entry name" value="Cu-oxidase-like_N"/>
</dbReference>
<keyword evidence="7" id="KW-1185">Reference proteome</keyword>
<dbReference type="EMBL" id="JAFJYH010000142">
    <property type="protein sequence ID" value="KAG4417917.1"/>
    <property type="molecule type" value="Genomic_DNA"/>
</dbReference>
<dbReference type="Proteomes" id="UP000664132">
    <property type="component" value="Unassembled WGS sequence"/>
</dbReference>
<feature type="chain" id="PRO_5034288746" description="Bilirubin oxidase" evidence="3">
    <location>
        <begin position="20"/>
        <end position="597"/>
    </location>
</feature>
<organism evidence="6 7">
    <name type="scientific">Cadophora malorum</name>
    <dbReference type="NCBI Taxonomy" id="108018"/>
    <lineage>
        <taxon>Eukaryota</taxon>
        <taxon>Fungi</taxon>
        <taxon>Dikarya</taxon>
        <taxon>Ascomycota</taxon>
        <taxon>Pezizomycotina</taxon>
        <taxon>Leotiomycetes</taxon>
        <taxon>Helotiales</taxon>
        <taxon>Ploettnerulaceae</taxon>
        <taxon>Cadophora</taxon>
    </lineage>
</organism>
<dbReference type="Pfam" id="PF07732">
    <property type="entry name" value="Cu-oxidase_3"/>
    <property type="match status" value="1"/>
</dbReference>
<evidence type="ECO:0008006" key="8">
    <source>
        <dbReference type="Google" id="ProtNLM"/>
    </source>
</evidence>
<feature type="domain" description="Plastocyanin-like" evidence="5">
    <location>
        <begin position="71"/>
        <end position="177"/>
    </location>
</feature>
<evidence type="ECO:0000256" key="3">
    <source>
        <dbReference type="SAM" id="SignalP"/>
    </source>
</evidence>
<keyword evidence="3" id="KW-0732">Signal</keyword>
<evidence type="ECO:0000313" key="7">
    <source>
        <dbReference type="Proteomes" id="UP000664132"/>
    </source>
</evidence>
<evidence type="ECO:0000256" key="1">
    <source>
        <dbReference type="ARBA" id="ARBA00010609"/>
    </source>
</evidence>
<dbReference type="InterPro" id="IPR045087">
    <property type="entry name" value="Cu-oxidase_fam"/>
</dbReference>
<dbReference type="CDD" id="cd13889">
    <property type="entry name" value="CuRO_3_BOD"/>
    <property type="match status" value="1"/>
</dbReference>
<comment type="caution">
    <text evidence="6">The sequence shown here is derived from an EMBL/GenBank/DDBJ whole genome shotgun (WGS) entry which is preliminary data.</text>
</comment>
<evidence type="ECO:0000256" key="2">
    <source>
        <dbReference type="ARBA" id="ARBA00023008"/>
    </source>
</evidence>
<proteinExistence type="inferred from homology"/>
<dbReference type="PANTHER" id="PTHR48267:SF1">
    <property type="entry name" value="BILIRUBIN OXIDASE"/>
    <property type="match status" value="1"/>
</dbReference>
<comment type="similarity">
    <text evidence="1">Belongs to the multicopper oxidase family.</text>
</comment>
<keyword evidence="2" id="KW-0186">Copper</keyword>
<evidence type="ECO:0000259" key="5">
    <source>
        <dbReference type="Pfam" id="PF07732"/>
    </source>
</evidence>
<dbReference type="InterPro" id="IPR008972">
    <property type="entry name" value="Cupredoxin"/>
</dbReference>
<dbReference type="PANTHER" id="PTHR48267">
    <property type="entry name" value="CUPREDOXIN SUPERFAMILY PROTEIN"/>
    <property type="match status" value="1"/>
</dbReference>
<dbReference type="AlphaFoldDB" id="A0A8H7TEW6"/>
<name>A0A8H7TEW6_9HELO</name>
<dbReference type="InterPro" id="IPR011706">
    <property type="entry name" value="Cu-oxidase_C"/>
</dbReference>
<dbReference type="Pfam" id="PF07731">
    <property type="entry name" value="Cu-oxidase_2"/>
    <property type="match status" value="1"/>
</dbReference>